<keyword evidence="1 4" id="KW-0349">Heme</keyword>
<dbReference type="EC" id="1.8.2.2" evidence="8"/>
<reference evidence="8 9" key="1">
    <citation type="submission" date="2021-03" db="EMBL/GenBank/DDBJ databases">
        <title>Genomic Encyclopedia of Type Strains, Phase IV (KMG-IV): sequencing the most valuable type-strain genomes for metagenomic binning, comparative biology and taxonomic classification.</title>
        <authorList>
            <person name="Goeker M."/>
        </authorList>
    </citation>
    <scope>NUCLEOTIDE SEQUENCE [LARGE SCALE GENOMIC DNA]</scope>
    <source>
        <strain evidence="8 9">DSM 25790</strain>
    </source>
</reference>
<sequence length="305" mass="33921">MQGNKKGYVFMLFIMIVLVSACSQETSKQETKEIPEDLPSLEDLDPNDPMTPYAKYGEEIFNKTSTVLPEKTGNELSCASCHADGGASSTISMIGVTTEYPAFRPREDTIFTIEDRINGCMLRSMNGEELEFESEEMRAISAYLTHLSEGIQQGEAAWLGLDKMEEIPEPDIERGSELFVEKSCMSCHATDGSGKGMTSGPPLWGDGSFNDGAGMNRLSDISGFIKEYMPKHNPGSLTDQEAADLGAFILSRERPVWGGHDKDWSDGGRPTDIITQERREKIRNGTFDWTEIDHIVPKKAYDYEK</sequence>
<dbReference type="InterPro" id="IPR051459">
    <property type="entry name" value="Cytochrome_c-type_DH"/>
</dbReference>
<dbReference type="PROSITE" id="PS51257">
    <property type="entry name" value="PROKAR_LIPOPROTEIN"/>
    <property type="match status" value="1"/>
</dbReference>
<gene>
    <name evidence="8" type="ORF">J2Z81_002059</name>
</gene>
<evidence type="ECO:0000313" key="8">
    <source>
        <dbReference type="EMBL" id="MBP2258088.1"/>
    </source>
</evidence>
<dbReference type="PANTHER" id="PTHR35008:SF4">
    <property type="entry name" value="BLL4482 PROTEIN"/>
    <property type="match status" value="1"/>
</dbReference>
<dbReference type="InterPro" id="IPR009056">
    <property type="entry name" value="Cyt_c-like_dom"/>
</dbReference>
<evidence type="ECO:0000256" key="6">
    <source>
        <dbReference type="SAM" id="SignalP"/>
    </source>
</evidence>
<evidence type="ECO:0000256" key="4">
    <source>
        <dbReference type="PROSITE-ProRule" id="PRU00433"/>
    </source>
</evidence>
<dbReference type="Proteomes" id="UP001519294">
    <property type="component" value="Unassembled WGS sequence"/>
</dbReference>
<keyword evidence="8" id="KW-0560">Oxidoreductase</keyword>
<dbReference type="PROSITE" id="PS51007">
    <property type="entry name" value="CYTC"/>
    <property type="match status" value="2"/>
</dbReference>
<comment type="caution">
    <text evidence="8">The sequence shown here is derived from an EMBL/GenBank/DDBJ whole genome shotgun (WGS) entry which is preliminary data.</text>
</comment>
<dbReference type="Pfam" id="PF21342">
    <property type="entry name" value="SoxA-TsdA_cyt-c"/>
    <property type="match status" value="1"/>
</dbReference>
<name>A0ABS4S9C1_9BACI</name>
<dbReference type="InterPro" id="IPR036909">
    <property type="entry name" value="Cyt_c-like_dom_sf"/>
</dbReference>
<evidence type="ECO:0000256" key="2">
    <source>
        <dbReference type="ARBA" id="ARBA00022723"/>
    </source>
</evidence>
<evidence type="ECO:0000313" key="9">
    <source>
        <dbReference type="Proteomes" id="UP001519294"/>
    </source>
</evidence>
<evidence type="ECO:0000256" key="5">
    <source>
        <dbReference type="SAM" id="MobiDB-lite"/>
    </source>
</evidence>
<dbReference type="RefSeq" id="WP_029266327.1">
    <property type="nucleotide sequence ID" value="NZ_JAGIKX010000019.1"/>
</dbReference>
<dbReference type="Gene3D" id="1.10.760.10">
    <property type="entry name" value="Cytochrome c-like domain"/>
    <property type="match status" value="2"/>
</dbReference>
<organism evidence="8 9">
    <name type="scientific">Virgibacillus alimentarius</name>
    <dbReference type="NCBI Taxonomy" id="698769"/>
    <lineage>
        <taxon>Bacteria</taxon>
        <taxon>Bacillati</taxon>
        <taxon>Bacillota</taxon>
        <taxon>Bacilli</taxon>
        <taxon>Bacillales</taxon>
        <taxon>Bacillaceae</taxon>
        <taxon>Virgibacillus</taxon>
    </lineage>
</organism>
<keyword evidence="2 4" id="KW-0479">Metal-binding</keyword>
<evidence type="ECO:0000256" key="1">
    <source>
        <dbReference type="ARBA" id="ARBA00022617"/>
    </source>
</evidence>
<proteinExistence type="predicted"/>
<evidence type="ECO:0000259" key="7">
    <source>
        <dbReference type="PROSITE" id="PS51007"/>
    </source>
</evidence>
<feature type="region of interest" description="Disordered" evidence="5">
    <location>
        <begin position="28"/>
        <end position="48"/>
    </location>
</feature>
<dbReference type="SUPFAM" id="SSF46626">
    <property type="entry name" value="Cytochrome c"/>
    <property type="match status" value="2"/>
</dbReference>
<feature type="domain" description="Cytochrome c" evidence="7">
    <location>
        <begin position="52"/>
        <end position="148"/>
    </location>
</feature>
<dbReference type="EMBL" id="JAGIKX010000019">
    <property type="protein sequence ID" value="MBP2258088.1"/>
    <property type="molecule type" value="Genomic_DNA"/>
</dbReference>
<dbReference type="PANTHER" id="PTHR35008">
    <property type="entry name" value="BLL4482 PROTEIN-RELATED"/>
    <property type="match status" value="1"/>
</dbReference>
<keyword evidence="6" id="KW-0732">Signal</keyword>
<dbReference type="Pfam" id="PF00034">
    <property type="entry name" value="Cytochrom_C"/>
    <property type="match status" value="1"/>
</dbReference>
<feature type="domain" description="Cytochrome c" evidence="7">
    <location>
        <begin position="170"/>
        <end position="253"/>
    </location>
</feature>
<keyword evidence="9" id="KW-1185">Reference proteome</keyword>
<protein>
    <submittedName>
        <fullName evidence="8">Thiosulfate dehydrogenase</fullName>
        <ecNumber evidence="8">1.8.2.2</ecNumber>
    </submittedName>
</protein>
<keyword evidence="3 4" id="KW-0408">Iron</keyword>
<accession>A0ABS4S9C1</accession>
<feature type="signal peptide" evidence="6">
    <location>
        <begin position="1"/>
        <end position="21"/>
    </location>
</feature>
<dbReference type="GO" id="GO:0050338">
    <property type="term" value="F:thiosulfate dehydrogenase activity"/>
    <property type="evidence" value="ECO:0007669"/>
    <property type="project" value="UniProtKB-EC"/>
</dbReference>
<evidence type="ECO:0000256" key="3">
    <source>
        <dbReference type="ARBA" id="ARBA00023004"/>
    </source>
</evidence>
<feature type="chain" id="PRO_5047172610" evidence="6">
    <location>
        <begin position="22"/>
        <end position="305"/>
    </location>
</feature>